<gene>
    <name evidence="2" type="ORF">CTAYLR_006782</name>
</gene>
<evidence type="ECO:0000313" key="3">
    <source>
        <dbReference type="Proteomes" id="UP001230188"/>
    </source>
</evidence>
<name>A0AAD7U8R2_9STRA</name>
<feature type="non-terminal residue" evidence="2">
    <location>
        <position position="1"/>
    </location>
</feature>
<dbReference type="GO" id="GO:0031593">
    <property type="term" value="F:polyubiquitin modification-dependent protein binding"/>
    <property type="evidence" value="ECO:0007669"/>
    <property type="project" value="TreeGrafter"/>
</dbReference>
<dbReference type="PANTHER" id="PTHR23077:SF197">
    <property type="entry name" value="DIVISION CYCLE PROTEIN, PUTATIVE-RELATED"/>
    <property type="match status" value="1"/>
</dbReference>
<feature type="region of interest" description="Disordered" evidence="1">
    <location>
        <begin position="48"/>
        <end position="85"/>
    </location>
</feature>
<evidence type="ECO:0008006" key="4">
    <source>
        <dbReference type="Google" id="ProtNLM"/>
    </source>
</evidence>
<evidence type="ECO:0000313" key="2">
    <source>
        <dbReference type="EMBL" id="KAJ8599269.1"/>
    </source>
</evidence>
<dbReference type="EMBL" id="JAQMWT010000574">
    <property type="protein sequence ID" value="KAJ8599269.1"/>
    <property type="molecule type" value="Genomic_DNA"/>
</dbReference>
<dbReference type="PANTHER" id="PTHR23077">
    <property type="entry name" value="AAA-FAMILY ATPASE"/>
    <property type="match status" value="1"/>
</dbReference>
<dbReference type="GO" id="GO:0097352">
    <property type="term" value="P:autophagosome maturation"/>
    <property type="evidence" value="ECO:0007669"/>
    <property type="project" value="TreeGrafter"/>
</dbReference>
<dbReference type="AlphaFoldDB" id="A0AAD7U8R2"/>
<comment type="caution">
    <text evidence="2">The sequence shown here is derived from an EMBL/GenBank/DDBJ whole genome shotgun (WGS) entry which is preliminary data.</text>
</comment>
<dbReference type="GO" id="GO:0005829">
    <property type="term" value="C:cytosol"/>
    <property type="evidence" value="ECO:0007669"/>
    <property type="project" value="TreeGrafter"/>
</dbReference>
<dbReference type="GO" id="GO:0016887">
    <property type="term" value="F:ATP hydrolysis activity"/>
    <property type="evidence" value="ECO:0007669"/>
    <property type="project" value="TreeGrafter"/>
</dbReference>
<dbReference type="GO" id="GO:0005634">
    <property type="term" value="C:nucleus"/>
    <property type="evidence" value="ECO:0007669"/>
    <property type="project" value="TreeGrafter"/>
</dbReference>
<dbReference type="InterPro" id="IPR027417">
    <property type="entry name" value="P-loop_NTPase"/>
</dbReference>
<dbReference type="SUPFAM" id="SSF52540">
    <property type="entry name" value="P-loop containing nucleoside triphosphate hydrolases"/>
    <property type="match status" value="1"/>
</dbReference>
<keyword evidence="3" id="KW-1185">Reference proteome</keyword>
<protein>
    <recommendedName>
        <fullName evidence="4">ATPase AAA-type core domain-containing protein</fullName>
    </recommendedName>
</protein>
<dbReference type="GO" id="GO:0051228">
    <property type="term" value="P:mitotic spindle disassembly"/>
    <property type="evidence" value="ECO:0007669"/>
    <property type="project" value="TreeGrafter"/>
</dbReference>
<sequence>VQRKLLACRTAKTLLEAVGFVETVDGFLVLNGVVDGRVRDALDAVREARRGGRRAASNDAPEAWTSPRPVVELDPPPTGAQRVDHPTDDWTEIFGLDNVKRELQELMSLTSGAVILLYGPPGCGKTPRKSKLARCAAKNYGRGAIVTAYGAEVQCRFSRSHRLHCYGRARDFAPCVLLVKGLGGELLALVDAIARVRTPDDGIVVIVTNSEQRVLTPRSDDGTYAMKIRRTCRASGLEGFDRLIHVPLPSKKARLDAIRATVATRRHRDLDLEDLAAQME</sequence>
<feature type="non-terminal residue" evidence="2">
    <location>
        <position position="280"/>
    </location>
</feature>
<dbReference type="GO" id="GO:0030970">
    <property type="term" value="P:retrograde protein transport, ER to cytosol"/>
    <property type="evidence" value="ECO:0007669"/>
    <property type="project" value="TreeGrafter"/>
</dbReference>
<proteinExistence type="predicted"/>
<dbReference type="InterPro" id="IPR050168">
    <property type="entry name" value="AAA_ATPase_domain"/>
</dbReference>
<dbReference type="Proteomes" id="UP001230188">
    <property type="component" value="Unassembled WGS sequence"/>
</dbReference>
<dbReference type="Gene3D" id="3.40.50.300">
    <property type="entry name" value="P-loop containing nucleotide triphosphate hydrolases"/>
    <property type="match status" value="1"/>
</dbReference>
<organism evidence="2 3">
    <name type="scientific">Chrysophaeum taylorii</name>
    <dbReference type="NCBI Taxonomy" id="2483200"/>
    <lineage>
        <taxon>Eukaryota</taxon>
        <taxon>Sar</taxon>
        <taxon>Stramenopiles</taxon>
        <taxon>Ochrophyta</taxon>
        <taxon>Pelagophyceae</taxon>
        <taxon>Pelagomonadales</taxon>
        <taxon>Pelagomonadaceae</taxon>
        <taxon>Chrysophaeum</taxon>
    </lineage>
</organism>
<dbReference type="GO" id="GO:0034098">
    <property type="term" value="C:VCP-NPL4-UFD1 AAA ATPase complex"/>
    <property type="evidence" value="ECO:0007669"/>
    <property type="project" value="TreeGrafter"/>
</dbReference>
<evidence type="ECO:0000256" key="1">
    <source>
        <dbReference type="SAM" id="MobiDB-lite"/>
    </source>
</evidence>
<reference evidence="2" key="1">
    <citation type="submission" date="2023-01" db="EMBL/GenBank/DDBJ databases">
        <title>Metagenome sequencing of chrysophaentin producing Chrysophaeum taylorii.</title>
        <authorList>
            <person name="Davison J."/>
            <person name="Bewley C."/>
        </authorList>
    </citation>
    <scope>NUCLEOTIDE SEQUENCE</scope>
    <source>
        <strain evidence="2">NIES-1699</strain>
    </source>
</reference>
<accession>A0AAD7U8R2</accession>